<reference evidence="10 11" key="1">
    <citation type="submission" date="2024-03" db="EMBL/GenBank/DDBJ databases">
        <title>Human intestinal bacterial collection.</title>
        <authorList>
            <person name="Pauvert C."/>
            <person name="Hitch T.C.A."/>
            <person name="Clavel T."/>
        </authorList>
    </citation>
    <scope>NUCLEOTIDE SEQUENCE [LARGE SCALE GENOMIC DNA]</scope>
    <source>
        <strain evidence="10 11">CLA-JM-H16</strain>
    </source>
</reference>
<dbReference type="RefSeq" id="WP_178641063.1">
    <property type="nucleotide sequence ID" value="NZ_JBBMEJ010000007.1"/>
</dbReference>
<keyword evidence="3" id="KW-0808">Transferase</keyword>
<evidence type="ECO:0000256" key="3">
    <source>
        <dbReference type="ARBA" id="ARBA00022679"/>
    </source>
</evidence>
<keyword evidence="4" id="KW-0547">Nucleotide-binding</keyword>
<dbReference type="InterPro" id="IPR005218">
    <property type="entry name" value="Diacylglycerol/lipid_kinase"/>
</dbReference>
<gene>
    <name evidence="10" type="ORF">WMO28_07410</name>
</gene>
<dbReference type="InterPro" id="IPR045540">
    <property type="entry name" value="YegS/DAGK_C"/>
</dbReference>
<dbReference type="EMBL" id="JBBMEJ010000007">
    <property type="protein sequence ID" value="MEQ2370768.1"/>
    <property type="molecule type" value="Genomic_DNA"/>
</dbReference>
<protein>
    <submittedName>
        <fullName evidence="10">YegS/Rv2252/BmrU family lipid kinase</fullName>
    </submittedName>
</protein>
<keyword evidence="5 10" id="KW-0418">Kinase</keyword>
<accession>A0ABV1BDQ4</accession>
<feature type="domain" description="DAGKc" evidence="9">
    <location>
        <begin position="1"/>
        <end position="131"/>
    </location>
</feature>
<evidence type="ECO:0000313" key="11">
    <source>
        <dbReference type="Proteomes" id="UP001473063"/>
    </source>
</evidence>
<evidence type="ECO:0000256" key="2">
    <source>
        <dbReference type="ARBA" id="ARBA00005983"/>
    </source>
</evidence>
<dbReference type="InterPro" id="IPR017438">
    <property type="entry name" value="ATP-NAD_kinase_N"/>
</dbReference>
<keyword evidence="7" id="KW-0444">Lipid biosynthesis</keyword>
<dbReference type="InterPro" id="IPR050187">
    <property type="entry name" value="Lipid_Phosphate_FormReg"/>
</dbReference>
<keyword evidence="11" id="KW-1185">Reference proteome</keyword>
<evidence type="ECO:0000256" key="6">
    <source>
        <dbReference type="ARBA" id="ARBA00022840"/>
    </source>
</evidence>
<keyword evidence="7" id="KW-0443">Lipid metabolism</keyword>
<evidence type="ECO:0000256" key="1">
    <source>
        <dbReference type="ARBA" id="ARBA00001946"/>
    </source>
</evidence>
<evidence type="ECO:0000259" key="9">
    <source>
        <dbReference type="PROSITE" id="PS50146"/>
    </source>
</evidence>
<dbReference type="PANTHER" id="PTHR12358">
    <property type="entry name" value="SPHINGOSINE KINASE"/>
    <property type="match status" value="1"/>
</dbReference>
<keyword evidence="8" id="KW-1208">Phospholipid metabolism</keyword>
<dbReference type="Proteomes" id="UP001473063">
    <property type="component" value="Unassembled WGS sequence"/>
</dbReference>
<sequence length="321" mass="35819">MKKRMLFVFNPKAGKGKIKTHLLDIVDIFNKGGYEVVIRATQGPKDAYEQVKEYADQVDLIVCSGGDGTLDEVVTGIVEVDSSVPIGYIPAGSTNDFANSLFMPKSMTAAASMIMEEQIYHCDIGKFNDQTFAYVAAFGLFTNVSYETDQDLKNILGHVAYVLEGMKQLLEVKSYHLKVTSDELTVEDDFIYGMVSNSRSVGGFKNLTGKNVDMNDGLFEVTLITNPKNPLELQEIMTALLTAEDNTDLVYSFKSAHVVIESEEEVPWTLDGEFGGDHTRVEIRNLHEAMNLYLTSTKKNRKKSLNQKIQEIKEIAQNPQE</sequence>
<name>A0ABV1BDQ4_9FIRM</name>
<evidence type="ECO:0000256" key="4">
    <source>
        <dbReference type="ARBA" id="ARBA00022741"/>
    </source>
</evidence>
<dbReference type="SMART" id="SM00046">
    <property type="entry name" value="DAGKc"/>
    <property type="match status" value="1"/>
</dbReference>
<evidence type="ECO:0000256" key="8">
    <source>
        <dbReference type="ARBA" id="ARBA00023264"/>
    </source>
</evidence>
<comment type="similarity">
    <text evidence="2">Belongs to the diacylglycerol/lipid kinase family.</text>
</comment>
<comment type="cofactor">
    <cofactor evidence="1">
        <name>Mg(2+)</name>
        <dbReference type="ChEBI" id="CHEBI:18420"/>
    </cofactor>
</comment>
<dbReference type="PANTHER" id="PTHR12358:SF107">
    <property type="entry name" value="LIPID KINASE BMRU-RELATED"/>
    <property type="match status" value="1"/>
</dbReference>
<dbReference type="PROSITE" id="PS50146">
    <property type="entry name" value="DAGK"/>
    <property type="match status" value="1"/>
</dbReference>
<comment type="caution">
    <text evidence="10">The sequence shown here is derived from an EMBL/GenBank/DDBJ whole genome shotgun (WGS) entry which is preliminary data.</text>
</comment>
<dbReference type="SUPFAM" id="SSF111331">
    <property type="entry name" value="NAD kinase/diacylglycerol kinase-like"/>
    <property type="match status" value="1"/>
</dbReference>
<dbReference type="Gene3D" id="2.60.200.40">
    <property type="match status" value="1"/>
</dbReference>
<dbReference type="GO" id="GO:0016301">
    <property type="term" value="F:kinase activity"/>
    <property type="evidence" value="ECO:0007669"/>
    <property type="project" value="UniProtKB-KW"/>
</dbReference>
<proteinExistence type="inferred from homology"/>
<dbReference type="Gene3D" id="3.40.50.10330">
    <property type="entry name" value="Probable inorganic polyphosphate/atp-NAD kinase, domain 1"/>
    <property type="match status" value="1"/>
</dbReference>
<evidence type="ECO:0000256" key="5">
    <source>
        <dbReference type="ARBA" id="ARBA00022777"/>
    </source>
</evidence>
<dbReference type="InterPro" id="IPR001206">
    <property type="entry name" value="Diacylglycerol_kinase_cat_dom"/>
</dbReference>
<keyword evidence="7" id="KW-0594">Phospholipid biosynthesis</keyword>
<keyword evidence="6" id="KW-0067">ATP-binding</keyword>
<organism evidence="10 11">
    <name type="scientific">Blautia aquisgranensis</name>
    <dbReference type="NCBI Taxonomy" id="3133153"/>
    <lineage>
        <taxon>Bacteria</taxon>
        <taxon>Bacillati</taxon>
        <taxon>Bacillota</taxon>
        <taxon>Clostridia</taxon>
        <taxon>Lachnospirales</taxon>
        <taxon>Lachnospiraceae</taxon>
        <taxon>Blautia</taxon>
    </lineage>
</organism>
<evidence type="ECO:0000256" key="7">
    <source>
        <dbReference type="ARBA" id="ARBA00023209"/>
    </source>
</evidence>
<dbReference type="NCBIfam" id="TIGR00147">
    <property type="entry name" value="YegS/Rv2252/BmrU family lipid kinase"/>
    <property type="match status" value="1"/>
</dbReference>
<evidence type="ECO:0000313" key="10">
    <source>
        <dbReference type="EMBL" id="MEQ2370768.1"/>
    </source>
</evidence>
<dbReference type="Pfam" id="PF00781">
    <property type="entry name" value="DAGK_cat"/>
    <property type="match status" value="1"/>
</dbReference>
<dbReference type="InterPro" id="IPR016064">
    <property type="entry name" value="NAD/diacylglycerol_kinase_sf"/>
</dbReference>
<dbReference type="Pfam" id="PF19279">
    <property type="entry name" value="YegS_C"/>
    <property type="match status" value="1"/>
</dbReference>